<evidence type="ECO:0000313" key="3">
    <source>
        <dbReference type="Proteomes" id="UP000014500"/>
    </source>
</evidence>
<dbReference type="AlphaFoldDB" id="T1J902"/>
<accession>T1J902</accession>
<protein>
    <submittedName>
        <fullName evidence="2">Uncharacterized protein</fullName>
    </submittedName>
</protein>
<dbReference type="Proteomes" id="UP000014500">
    <property type="component" value="Unassembled WGS sequence"/>
</dbReference>
<name>T1J902_STRMM</name>
<organism evidence="2 3">
    <name type="scientific">Strigamia maritima</name>
    <name type="common">European centipede</name>
    <name type="synonym">Geophilus maritimus</name>
    <dbReference type="NCBI Taxonomy" id="126957"/>
    <lineage>
        <taxon>Eukaryota</taxon>
        <taxon>Metazoa</taxon>
        <taxon>Ecdysozoa</taxon>
        <taxon>Arthropoda</taxon>
        <taxon>Myriapoda</taxon>
        <taxon>Chilopoda</taxon>
        <taxon>Pleurostigmophora</taxon>
        <taxon>Geophilomorpha</taxon>
        <taxon>Linotaeniidae</taxon>
        <taxon>Strigamia</taxon>
    </lineage>
</organism>
<feature type="region of interest" description="Disordered" evidence="1">
    <location>
        <begin position="1"/>
        <end position="30"/>
    </location>
</feature>
<proteinExistence type="predicted"/>
<reference evidence="3" key="1">
    <citation type="submission" date="2011-05" db="EMBL/GenBank/DDBJ databases">
        <authorList>
            <person name="Richards S.R."/>
            <person name="Qu J."/>
            <person name="Jiang H."/>
            <person name="Jhangiani S.N."/>
            <person name="Agravi P."/>
            <person name="Goodspeed R."/>
            <person name="Gross S."/>
            <person name="Mandapat C."/>
            <person name="Jackson L."/>
            <person name="Mathew T."/>
            <person name="Pu L."/>
            <person name="Thornton R."/>
            <person name="Saada N."/>
            <person name="Wilczek-Boney K.B."/>
            <person name="Lee S."/>
            <person name="Kovar C."/>
            <person name="Wu Y."/>
            <person name="Scherer S.E."/>
            <person name="Worley K.C."/>
            <person name="Muzny D.M."/>
            <person name="Gibbs R."/>
        </authorList>
    </citation>
    <scope>NUCLEOTIDE SEQUENCE</scope>
    <source>
        <strain evidence="3">Brora</strain>
    </source>
</reference>
<dbReference type="EMBL" id="JH431968">
    <property type="status" value="NOT_ANNOTATED_CDS"/>
    <property type="molecule type" value="Genomic_DNA"/>
</dbReference>
<evidence type="ECO:0000256" key="1">
    <source>
        <dbReference type="SAM" id="MobiDB-lite"/>
    </source>
</evidence>
<dbReference type="HOGENOM" id="CLU_1095478_0_0_1"/>
<dbReference type="EnsemblMetazoa" id="SMAR010192-RA">
    <property type="protein sequence ID" value="SMAR010192-PA"/>
    <property type="gene ID" value="SMAR010192"/>
</dbReference>
<evidence type="ECO:0000313" key="2">
    <source>
        <dbReference type="EnsemblMetazoa" id="SMAR010192-PA"/>
    </source>
</evidence>
<sequence length="254" mass="29391">MNKMSFETIPPDDKPTDEIGDTFKPADEIDDTFKPAELPVTAIPMVLGSPLSKSPSLLSLGSSPSSDADLDDEEIIISTNDELEEEEEFLEDLHVRVSEESIPEMVHVYRRKLSYVNNTDLRSHLKDDFDRILLVKNKRLWRLSNHMTQNLQTITDYYRSQLDVKEYQLFLYRTKLKVMIKHMFDMAEKQDNKLARDHFNNYLNELLQAPPDASNPPMKIPSMFDNLPEKTPALSAQTEPSGFFKRLKQIFFCS</sequence>
<reference evidence="2" key="2">
    <citation type="submission" date="2015-02" db="UniProtKB">
        <authorList>
            <consortium name="EnsemblMetazoa"/>
        </authorList>
    </citation>
    <scope>IDENTIFICATION</scope>
</reference>
<keyword evidence="3" id="KW-1185">Reference proteome</keyword>